<protein>
    <submittedName>
        <fullName evidence="2">CLUMA_CG013998, isoform A</fullName>
    </submittedName>
</protein>
<dbReference type="AlphaFoldDB" id="A0A1J1INS0"/>
<feature type="transmembrane region" description="Helical" evidence="1">
    <location>
        <begin position="21"/>
        <end position="45"/>
    </location>
</feature>
<reference evidence="2 3" key="1">
    <citation type="submission" date="2015-04" db="EMBL/GenBank/DDBJ databases">
        <authorList>
            <person name="Syromyatnikov M.Y."/>
            <person name="Popov V.N."/>
        </authorList>
    </citation>
    <scope>NUCLEOTIDE SEQUENCE [LARGE SCALE GENOMIC DNA]</scope>
</reference>
<proteinExistence type="predicted"/>
<evidence type="ECO:0000313" key="2">
    <source>
        <dbReference type="EMBL" id="CRL00742.1"/>
    </source>
</evidence>
<dbReference type="Proteomes" id="UP000183832">
    <property type="component" value="Unassembled WGS sequence"/>
</dbReference>
<keyword evidence="1" id="KW-1133">Transmembrane helix</keyword>
<sequence>MKNKKQKFDCQQQSTSACISEIMLLLVVVDVSICLLCWLCCLVYLKFLLPTSHDDDSPDLYDFSASFTSAAHLFSNLNLVAMNGSQCE</sequence>
<accession>A0A1J1INS0</accession>
<keyword evidence="3" id="KW-1185">Reference proteome</keyword>
<evidence type="ECO:0000313" key="3">
    <source>
        <dbReference type="Proteomes" id="UP000183832"/>
    </source>
</evidence>
<keyword evidence="1" id="KW-0812">Transmembrane</keyword>
<name>A0A1J1INS0_9DIPT</name>
<organism evidence="2 3">
    <name type="scientific">Clunio marinus</name>
    <dbReference type="NCBI Taxonomy" id="568069"/>
    <lineage>
        <taxon>Eukaryota</taxon>
        <taxon>Metazoa</taxon>
        <taxon>Ecdysozoa</taxon>
        <taxon>Arthropoda</taxon>
        <taxon>Hexapoda</taxon>
        <taxon>Insecta</taxon>
        <taxon>Pterygota</taxon>
        <taxon>Neoptera</taxon>
        <taxon>Endopterygota</taxon>
        <taxon>Diptera</taxon>
        <taxon>Nematocera</taxon>
        <taxon>Chironomoidea</taxon>
        <taxon>Chironomidae</taxon>
        <taxon>Clunio</taxon>
    </lineage>
</organism>
<gene>
    <name evidence="2" type="ORF">CLUMA_CG013998</name>
</gene>
<keyword evidence="1" id="KW-0472">Membrane</keyword>
<dbReference type="EMBL" id="CVRI01000054">
    <property type="protein sequence ID" value="CRL00742.1"/>
    <property type="molecule type" value="Genomic_DNA"/>
</dbReference>
<evidence type="ECO:0000256" key="1">
    <source>
        <dbReference type="SAM" id="Phobius"/>
    </source>
</evidence>